<dbReference type="AlphaFoldDB" id="A0AAF5RTG1"/>
<organism evidence="1 2">
    <name type="scientific">Wuchereria bancrofti</name>
    <dbReference type="NCBI Taxonomy" id="6293"/>
    <lineage>
        <taxon>Eukaryota</taxon>
        <taxon>Metazoa</taxon>
        <taxon>Ecdysozoa</taxon>
        <taxon>Nematoda</taxon>
        <taxon>Chromadorea</taxon>
        <taxon>Rhabditida</taxon>
        <taxon>Spirurina</taxon>
        <taxon>Spiruromorpha</taxon>
        <taxon>Filarioidea</taxon>
        <taxon>Onchocercidae</taxon>
        <taxon>Wuchereria</taxon>
    </lineage>
</organism>
<evidence type="ECO:0000313" key="3">
    <source>
        <dbReference type="WBParaSite" id="mrna-Wban_01192"/>
    </source>
</evidence>
<reference evidence="1" key="1">
    <citation type="submission" date="2015-03" db="EMBL/GenBank/DDBJ databases">
        <title>Wuchereria bancrofti Genome Sequencing Papua New Guinea Strain.</title>
        <authorList>
            <person name="Small S.T."/>
            <person name="Serre D."/>
            <person name="Zimmerman P.A."/>
        </authorList>
    </citation>
    <scope>NUCLEOTIDE SEQUENCE [LARGE SCALE GENOMIC DNA]</scope>
    <source>
        <strain evidence="1">pt0022</strain>
    </source>
</reference>
<protein>
    <submittedName>
        <fullName evidence="2 3">Uncharacterized protein</fullName>
    </submittedName>
</protein>
<sequence length="30" mass="3364">MISTVRYSLTDCNAISFHCVKKLIGIISIH</sequence>
<dbReference type="WBParaSite" id="mrna-Wban_01192">
    <property type="protein sequence ID" value="mrna-Wban_01192"/>
    <property type="gene ID" value="Wban_01192"/>
</dbReference>
<proteinExistence type="predicted"/>
<reference evidence="1" key="2">
    <citation type="journal article" date="2016" name="Mol. Ecol.">
        <title>Population genomics of the filarial nematode parasite Wuchereria bancrofti from mosquitoes.</title>
        <authorList>
            <person name="Small S.T."/>
            <person name="Reimer L.J."/>
            <person name="Tisch D.J."/>
            <person name="King C.L."/>
            <person name="Christensen B.M."/>
            <person name="Siba P.M."/>
            <person name="Kazura J.W."/>
            <person name="Serre D."/>
            <person name="Zimmerman P.A."/>
        </authorList>
    </citation>
    <scope>NUCLEOTIDE SEQUENCE</scope>
    <source>
        <strain evidence="1">pt0022</strain>
    </source>
</reference>
<evidence type="ECO:0000313" key="2">
    <source>
        <dbReference type="WBParaSite" id="mrna-Wban_01188"/>
    </source>
</evidence>
<name>A0AAF5RTG1_WUCBA</name>
<dbReference type="Proteomes" id="UP000093561">
    <property type="component" value="Unassembled WGS sequence"/>
</dbReference>
<reference evidence="2 3" key="3">
    <citation type="submission" date="2024-02" db="UniProtKB">
        <authorList>
            <consortium name="WormBaseParasite"/>
        </authorList>
    </citation>
    <scope>IDENTIFICATION</scope>
    <source>
        <strain evidence="2 3">pt0022</strain>
    </source>
</reference>
<evidence type="ECO:0000313" key="1">
    <source>
        <dbReference type="Proteomes" id="UP000093561"/>
    </source>
</evidence>
<dbReference type="WBParaSite" id="mrna-Wban_01188">
    <property type="protein sequence ID" value="mrna-Wban_01188"/>
    <property type="gene ID" value="Wban_01188"/>
</dbReference>
<accession>A0AAF5RTG1</accession>